<reference evidence="10 11" key="1">
    <citation type="submission" date="2024-09" db="EMBL/GenBank/DDBJ databases">
        <authorList>
            <person name="Sun Q."/>
            <person name="Mori K."/>
        </authorList>
    </citation>
    <scope>NUCLEOTIDE SEQUENCE [LARGE SCALE GENOMIC DNA]</scope>
    <source>
        <strain evidence="10 11">CCM 7650</strain>
    </source>
</reference>
<feature type="transmembrane region" description="Helical" evidence="8">
    <location>
        <begin position="403"/>
        <end position="424"/>
    </location>
</feature>
<dbReference type="InterPro" id="IPR005829">
    <property type="entry name" value="Sugar_transporter_CS"/>
</dbReference>
<gene>
    <name evidence="10" type="ORF">ACFFIP_03115</name>
</gene>
<evidence type="ECO:0000313" key="10">
    <source>
        <dbReference type="EMBL" id="MFC0261657.1"/>
    </source>
</evidence>
<dbReference type="PROSITE" id="PS50850">
    <property type="entry name" value="MFS"/>
    <property type="match status" value="1"/>
</dbReference>
<keyword evidence="4 8" id="KW-0812">Transmembrane</keyword>
<keyword evidence="11" id="KW-1185">Reference proteome</keyword>
<dbReference type="Gene3D" id="1.20.1250.20">
    <property type="entry name" value="MFS general substrate transporter like domains"/>
    <property type="match status" value="1"/>
</dbReference>
<feature type="transmembrane region" description="Helical" evidence="8">
    <location>
        <begin position="245"/>
        <end position="267"/>
    </location>
</feature>
<dbReference type="PANTHER" id="PTHR48020">
    <property type="entry name" value="PROTON MYO-INOSITOL COTRANSPORTER"/>
    <property type="match status" value="1"/>
</dbReference>
<evidence type="ECO:0000256" key="4">
    <source>
        <dbReference type="ARBA" id="ARBA00022692"/>
    </source>
</evidence>
<keyword evidence="3 7" id="KW-0813">Transport</keyword>
<evidence type="ECO:0000313" key="11">
    <source>
        <dbReference type="Proteomes" id="UP001589797"/>
    </source>
</evidence>
<comment type="subcellular location">
    <subcellularLocation>
        <location evidence="1">Membrane</location>
        <topology evidence="1">Multi-pass membrane protein</topology>
    </subcellularLocation>
</comment>
<feature type="transmembrane region" description="Helical" evidence="8">
    <location>
        <begin position="279"/>
        <end position="299"/>
    </location>
</feature>
<feature type="transmembrane region" description="Helical" evidence="8">
    <location>
        <begin position="75"/>
        <end position="94"/>
    </location>
</feature>
<evidence type="ECO:0000256" key="7">
    <source>
        <dbReference type="RuleBase" id="RU003346"/>
    </source>
</evidence>
<dbReference type="InterPro" id="IPR020846">
    <property type="entry name" value="MFS_dom"/>
</dbReference>
<dbReference type="RefSeq" id="WP_382386102.1">
    <property type="nucleotide sequence ID" value="NZ_JBHLWI010000006.1"/>
</dbReference>
<keyword evidence="6 8" id="KW-0472">Membrane</keyword>
<comment type="similarity">
    <text evidence="2 7">Belongs to the major facilitator superfamily. Sugar transporter (TC 2.A.1.1) family.</text>
</comment>
<evidence type="ECO:0000256" key="3">
    <source>
        <dbReference type="ARBA" id="ARBA00022448"/>
    </source>
</evidence>
<evidence type="ECO:0000256" key="2">
    <source>
        <dbReference type="ARBA" id="ARBA00010992"/>
    </source>
</evidence>
<evidence type="ECO:0000256" key="6">
    <source>
        <dbReference type="ARBA" id="ARBA00023136"/>
    </source>
</evidence>
<dbReference type="EMBL" id="JBHLWI010000006">
    <property type="protein sequence ID" value="MFC0261657.1"/>
    <property type="molecule type" value="Genomic_DNA"/>
</dbReference>
<evidence type="ECO:0000256" key="1">
    <source>
        <dbReference type="ARBA" id="ARBA00004141"/>
    </source>
</evidence>
<feature type="transmembrane region" description="Helical" evidence="8">
    <location>
        <begin position="166"/>
        <end position="186"/>
    </location>
</feature>
<dbReference type="PANTHER" id="PTHR48020:SF12">
    <property type="entry name" value="PROTON MYO-INOSITOL COTRANSPORTER"/>
    <property type="match status" value="1"/>
</dbReference>
<feature type="transmembrane region" description="Helical" evidence="8">
    <location>
        <begin position="100"/>
        <end position="121"/>
    </location>
</feature>
<dbReference type="Proteomes" id="UP001589797">
    <property type="component" value="Unassembled WGS sequence"/>
</dbReference>
<proteinExistence type="inferred from homology"/>
<feature type="transmembrane region" description="Helical" evidence="8">
    <location>
        <begin position="311"/>
        <end position="331"/>
    </location>
</feature>
<evidence type="ECO:0000256" key="5">
    <source>
        <dbReference type="ARBA" id="ARBA00022989"/>
    </source>
</evidence>
<accession>A0ABV6FPU6</accession>
<feature type="transmembrane region" description="Helical" evidence="8">
    <location>
        <begin position="377"/>
        <end position="397"/>
    </location>
</feature>
<comment type="caution">
    <text evidence="10">The sequence shown here is derived from an EMBL/GenBank/DDBJ whole genome shotgun (WGS) entry which is preliminary data.</text>
</comment>
<dbReference type="PROSITE" id="PS00216">
    <property type="entry name" value="SUGAR_TRANSPORT_1"/>
    <property type="match status" value="1"/>
</dbReference>
<protein>
    <submittedName>
        <fullName evidence="10">Sugar porter family MFS transporter</fullName>
    </submittedName>
</protein>
<feature type="transmembrane region" description="Helical" evidence="8">
    <location>
        <begin position="43"/>
        <end position="63"/>
    </location>
</feature>
<dbReference type="PROSITE" id="PS00217">
    <property type="entry name" value="SUGAR_TRANSPORT_2"/>
    <property type="match status" value="1"/>
</dbReference>
<dbReference type="InterPro" id="IPR050814">
    <property type="entry name" value="Myo-inositol_Transporter"/>
</dbReference>
<evidence type="ECO:0000259" key="9">
    <source>
        <dbReference type="PROSITE" id="PS50850"/>
    </source>
</evidence>
<keyword evidence="5 8" id="KW-1133">Transmembrane helix</keyword>
<dbReference type="InterPro" id="IPR005828">
    <property type="entry name" value="MFS_sugar_transport-like"/>
</dbReference>
<evidence type="ECO:0000256" key="8">
    <source>
        <dbReference type="SAM" id="Phobius"/>
    </source>
</evidence>
<feature type="transmembrane region" description="Helical" evidence="8">
    <location>
        <begin position="337"/>
        <end position="365"/>
    </location>
</feature>
<dbReference type="PRINTS" id="PR00171">
    <property type="entry name" value="SUGRTRNSPORT"/>
</dbReference>
<dbReference type="InterPro" id="IPR036259">
    <property type="entry name" value="MFS_trans_sf"/>
</dbReference>
<feature type="domain" description="Major facilitator superfamily (MFS) profile" evidence="9">
    <location>
        <begin position="8"/>
        <end position="428"/>
    </location>
</feature>
<name>A0ABV6FPU6_9BACT</name>
<feature type="transmembrane region" description="Helical" evidence="8">
    <location>
        <begin position="133"/>
        <end position="154"/>
    </location>
</feature>
<sequence length="458" mass="50860">MYKKPKHNAVLASFVGFLFGFDTVVISGSNLPIKELWNTSEWFHGFFIMSVALWGTLIGSAFGNIPCDRIGRKNTLFWIAVVYFISAIGTALATDPYFFSAYRFLGGIAIGASTVAAPTYISEISPYKWRGKLVGLFQLNIVVGILAAFLSNYLLVGVGGDLDWRLMMGAEAIPAILFLILVVDLPESPRWLISKRINDKKGIEIIHRLFGTNQHDTETLISQLEDEKKQAGKGTFDFKKLKKSYFLAFLIAFFNQVCGINFILIYGPEILQLSGLETAQSLLLPVFIGLANLIFTIVSLKFIDRVGRRKLMIFGSIGYLISLSLLVLSSTGTTISIIGYGGFILFIVSHAIGQGSVIWVFIAEIFPNMQRAKGQSFGSFVHWTLAALITFLGTVIIGSFELVYIFSCFLVFAILQLFFVLFLMPETTKLTLEELQIKIHTKISQPIQTPSARVFPAD</sequence>
<dbReference type="InterPro" id="IPR003663">
    <property type="entry name" value="Sugar/inositol_transpt"/>
</dbReference>
<organism evidence="10 11">
    <name type="scientific">Fontibacter flavus</name>
    <dbReference type="NCBI Taxonomy" id="654838"/>
    <lineage>
        <taxon>Bacteria</taxon>
        <taxon>Pseudomonadati</taxon>
        <taxon>Bacteroidota</taxon>
        <taxon>Cytophagia</taxon>
        <taxon>Cytophagales</taxon>
        <taxon>Cyclobacteriaceae</taxon>
        <taxon>Fontibacter</taxon>
    </lineage>
</organism>
<dbReference type="NCBIfam" id="TIGR00879">
    <property type="entry name" value="SP"/>
    <property type="match status" value="1"/>
</dbReference>
<dbReference type="Pfam" id="PF00083">
    <property type="entry name" value="Sugar_tr"/>
    <property type="match status" value="1"/>
</dbReference>
<dbReference type="SUPFAM" id="SSF103473">
    <property type="entry name" value="MFS general substrate transporter"/>
    <property type="match status" value="1"/>
</dbReference>